<dbReference type="EC" id="4.1.1.76" evidence="1"/>
<dbReference type="Pfam" id="PF17645">
    <property type="entry name" value="Amdase"/>
    <property type="match status" value="1"/>
</dbReference>
<dbReference type="EMBL" id="JAVDWE010000001">
    <property type="protein sequence ID" value="MDR7092809.1"/>
    <property type="molecule type" value="Genomic_DNA"/>
</dbReference>
<dbReference type="Gene3D" id="3.40.50.12500">
    <property type="match status" value="1"/>
</dbReference>
<dbReference type="PANTHER" id="PTHR40267:SF1">
    <property type="entry name" value="BLR3294 PROTEIN"/>
    <property type="match status" value="1"/>
</dbReference>
<comment type="caution">
    <text evidence="1">The sequence shown here is derived from an EMBL/GenBank/DDBJ whole genome shotgun (WGS) entry which is preliminary data.</text>
</comment>
<accession>A0ABU1V5T7</accession>
<name>A0ABU1V5T7_9BURK</name>
<keyword evidence="1" id="KW-0456">Lyase</keyword>
<gene>
    <name evidence="1" type="ORF">J2X09_000532</name>
</gene>
<sequence length="242" mass="24839">MPRPRIGLVVPRAGSQVPAEVSAMYPEIAFVAEGVGVTALTPEGYEAAWQNIVPTAARLAAQGVGAVMVMGASLTFHRGLAAHDALLDAVRQATGLPVGSMNSASMAGLRELGIERVAVCTAYSDEVNQCLSRFLGDAGFTVSALQGLGLERFDAPRETGAEDLVALARRVVEAAPADVQGLLLSCGGLKTLELTPRLEDLLGLPVVSSTPAAARGAAHLLGIGHALTGRGRLLGRALIDSA</sequence>
<dbReference type="InterPro" id="IPR026286">
    <property type="entry name" value="MaiA/AMDase"/>
</dbReference>
<dbReference type="RefSeq" id="WP_204731804.1">
    <property type="nucleotide sequence ID" value="NZ_JAVDWE010000001.1"/>
</dbReference>
<dbReference type="InterPro" id="IPR053714">
    <property type="entry name" value="Iso_Racemase_Enz_sf"/>
</dbReference>
<protein>
    <submittedName>
        <fullName evidence="1">Arylmalonate decarboxylase</fullName>
        <ecNumber evidence="1">4.1.1.76</ecNumber>
    </submittedName>
</protein>
<dbReference type="GO" id="GO:0047436">
    <property type="term" value="F:arylmalonate decarboxylase activity"/>
    <property type="evidence" value="ECO:0007669"/>
    <property type="project" value="UniProtKB-EC"/>
</dbReference>
<proteinExistence type="predicted"/>
<reference evidence="1 2" key="1">
    <citation type="submission" date="2023-07" db="EMBL/GenBank/DDBJ databases">
        <title>Sorghum-associated microbial communities from plants grown in Nebraska, USA.</title>
        <authorList>
            <person name="Schachtman D."/>
        </authorList>
    </citation>
    <scope>NUCLEOTIDE SEQUENCE [LARGE SCALE GENOMIC DNA]</scope>
    <source>
        <strain evidence="1 2">BE240</strain>
    </source>
</reference>
<keyword evidence="2" id="KW-1185">Reference proteome</keyword>
<dbReference type="Proteomes" id="UP001265550">
    <property type="component" value="Unassembled WGS sequence"/>
</dbReference>
<evidence type="ECO:0000313" key="1">
    <source>
        <dbReference type="EMBL" id="MDR7092809.1"/>
    </source>
</evidence>
<organism evidence="1 2">
    <name type="scientific">Hydrogenophaga laconesensis</name>
    <dbReference type="NCBI Taxonomy" id="1805971"/>
    <lineage>
        <taxon>Bacteria</taxon>
        <taxon>Pseudomonadati</taxon>
        <taxon>Pseudomonadota</taxon>
        <taxon>Betaproteobacteria</taxon>
        <taxon>Burkholderiales</taxon>
        <taxon>Comamonadaceae</taxon>
        <taxon>Hydrogenophaga</taxon>
    </lineage>
</organism>
<evidence type="ECO:0000313" key="2">
    <source>
        <dbReference type="Proteomes" id="UP001265550"/>
    </source>
</evidence>
<dbReference type="PANTHER" id="PTHR40267">
    <property type="entry name" value="BLR3294 PROTEIN"/>
    <property type="match status" value="1"/>
</dbReference>